<keyword evidence="8" id="KW-0812">Transmembrane</keyword>
<keyword evidence="2" id="KW-0723">Serine/threonine-protein kinase</keyword>
<proteinExistence type="predicted"/>
<evidence type="ECO:0000259" key="9">
    <source>
        <dbReference type="PROSITE" id="PS50011"/>
    </source>
</evidence>
<feature type="compositionally biased region" description="Pro residues" evidence="7">
    <location>
        <begin position="396"/>
        <end position="408"/>
    </location>
</feature>
<keyword evidence="6" id="KW-0067">ATP-binding</keyword>
<dbReference type="GO" id="GO:0005524">
    <property type="term" value="F:ATP binding"/>
    <property type="evidence" value="ECO:0007669"/>
    <property type="project" value="UniProtKB-KW"/>
</dbReference>
<dbReference type="Pfam" id="PF00069">
    <property type="entry name" value="Pkinase"/>
    <property type="match status" value="1"/>
</dbReference>
<organism evidence="10 11">
    <name type="scientific">Dactylosporangium siamense</name>
    <dbReference type="NCBI Taxonomy" id="685454"/>
    <lineage>
        <taxon>Bacteria</taxon>
        <taxon>Bacillati</taxon>
        <taxon>Actinomycetota</taxon>
        <taxon>Actinomycetes</taxon>
        <taxon>Micromonosporales</taxon>
        <taxon>Micromonosporaceae</taxon>
        <taxon>Dactylosporangium</taxon>
    </lineage>
</organism>
<dbReference type="EMBL" id="BONQ01000178">
    <property type="protein sequence ID" value="GIG52376.1"/>
    <property type="molecule type" value="Genomic_DNA"/>
</dbReference>
<keyword evidence="8" id="KW-1133">Transmembrane helix</keyword>
<dbReference type="EC" id="2.7.11.1" evidence="1"/>
<dbReference type="SUPFAM" id="SSF56112">
    <property type="entry name" value="Protein kinase-like (PK-like)"/>
    <property type="match status" value="1"/>
</dbReference>
<keyword evidence="11" id="KW-1185">Reference proteome</keyword>
<dbReference type="Gene3D" id="1.10.510.10">
    <property type="entry name" value="Transferase(Phosphotransferase) domain 1"/>
    <property type="match status" value="1"/>
</dbReference>
<feature type="transmembrane region" description="Helical" evidence="8">
    <location>
        <begin position="349"/>
        <end position="368"/>
    </location>
</feature>
<evidence type="ECO:0000256" key="2">
    <source>
        <dbReference type="ARBA" id="ARBA00022527"/>
    </source>
</evidence>
<dbReference type="PANTHER" id="PTHR43289">
    <property type="entry name" value="MITOGEN-ACTIVATED PROTEIN KINASE KINASE KINASE 20-RELATED"/>
    <property type="match status" value="1"/>
</dbReference>
<sequence>MDDDRHWVGPAEQPDMYQLNTVLGQGGEGSVWKASVPLSGEGVSWVAIKILRPTPNDDPERWMRHSHLLPALDHPGIVRVIRVFVGYGPHRRGLHRTTQIDDTVQGGGETHVTPPARPATGETFRYVVMSLIEGETLGDWLAEQANATASQRIRALRTVAAALDYMHSGESTNVPVAHGDVKPENIVRRADGSTVLVDLGLVRLADDTGQAGRTRAYAAPELFERGAMATPESDRFAFVATVVHALLGQAPPTVDRFGPDLAAIEGLLTRASTTAARPQLAHTLMTALRCPPEQRPRPLSQWLSTLTDTLSSTTSADGFAAPPYDRGITVPFTPSALPAPPRARDRPRLILIGVLAAVLAIATVLFVAKPFSGRANDAGAAPTAGAQGSSPSRASSPPPSPTPSPTPSADPSASTTATPTATGTSTPGPTPSGEVVGMLIAGPTANDSGVIVTRSENSVLGMSINAQDFSINGVPVTYGWVASCKLGCSSTQESYVELNLGRSYTRLEATFGISDKSSGTGPLTIQIAALDNNQTKIIFKQQFTIGDGGKKTVNVTGILRLKISFIGTLRSTRGALGDPTLY</sequence>
<evidence type="ECO:0000256" key="8">
    <source>
        <dbReference type="SAM" id="Phobius"/>
    </source>
</evidence>
<dbReference type="Gene3D" id="3.30.200.20">
    <property type="entry name" value="Phosphorylase Kinase, domain 1"/>
    <property type="match status" value="1"/>
</dbReference>
<feature type="compositionally biased region" description="Low complexity" evidence="7">
    <location>
        <begin position="409"/>
        <end position="433"/>
    </location>
</feature>
<name>A0A919UHG5_9ACTN</name>
<feature type="compositionally biased region" description="Low complexity" evidence="7">
    <location>
        <begin position="376"/>
        <end position="395"/>
    </location>
</feature>
<dbReference type="PROSITE" id="PS50011">
    <property type="entry name" value="PROTEIN_KINASE_DOM"/>
    <property type="match status" value="1"/>
</dbReference>
<evidence type="ECO:0000256" key="4">
    <source>
        <dbReference type="ARBA" id="ARBA00022741"/>
    </source>
</evidence>
<dbReference type="SMART" id="SM00220">
    <property type="entry name" value="S_TKc"/>
    <property type="match status" value="1"/>
</dbReference>
<evidence type="ECO:0000256" key="3">
    <source>
        <dbReference type="ARBA" id="ARBA00022679"/>
    </source>
</evidence>
<dbReference type="Proteomes" id="UP000660611">
    <property type="component" value="Unassembled WGS sequence"/>
</dbReference>
<evidence type="ECO:0000313" key="10">
    <source>
        <dbReference type="EMBL" id="GIG52376.1"/>
    </source>
</evidence>
<protein>
    <recommendedName>
        <fullName evidence="1">non-specific serine/threonine protein kinase</fullName>
        <ecNumber evidence="1">2.7.11.1</ecNumber>
    </recommendedName>
</protein>
<comment type="caution">
    <text evidence="10">The sequence shown here is derived from an EMBL/GenBank/DDBJ whole genome shotgun (WGS) entry which is preliminary data.</text>
</comment>
<accession>A0A919UHG5</accession>
<keyword evidence="3" id="KW-0808">Transferase</keyword>
<evidence type="ECO:0000313" key="11">
    <source>
        <dbReference type="Proteomes" id="UP000660611"/>
    </source>
</evidence>
<keyword evidence="4" id="KW-0547">Nucleotide-binding</keyword>
<evidence type="ECO:0000256" key="5">
    <source>
        <dbReference type="ARBA" id="ARBA00022777"/>
    </source>
</evidence>
<feature type="region of interest" description="Disordered" evidence="7">
    <location>
        <begin position="376"/>
        <end position="438"/>
    </location>
</feature>
<evidence type="ECO:0000256" key="7">
    <source>
        <dbReference type="SAM" id="MobiDB-lite"/>
    </source>
</evidence>
<evidence type="ECO:0000256" key="6">
    <source>
        <dbReference type="ARBA" id="ARBA00022840"/>
    </source>
</evidence>
<dbReference type="InterPro" id="IPR000719">
    <property type="entry name" value="Prot_kinase_dom"/>
</dbReference>
<dbReference type="GO" id="GO:0004674">
    <property type="term" value="F:protein serine/threonine kinase activity"/>
    <property type="evidence" value="ECO:0007669"/>
    <property type="project" value="UniProtKB-KW"/>
</dbReference>
<gene>
    <name evidence="10" type="ORF">Dsi01nite_104170</name>
</gene>
<keyword evidence="5" id="KW-0418">Kinase</keyword>
<reference evidence="10" key="1">
    <citation type="submission" date="2021-01" db="EMBL/GenBank/DDBJ databases">
        <title>Whole genome shotgun sequence of Dactylosporangium siamense NBRC 106093.</title>
        <authorList>
            <person name="Komaki H."/>
            <person name="Tamura T."/>
        </authorList>
    </citation>
    <scope>NUCLEOTIDE SEQUENCE</scope>
    <source>
        <strain evidence="10">NBRC 106093</strain>
    </source>
</reference>
<dbReference type="PANTHER" id="PTHR43289:SF6">
    <property type="entry name" value="SERINE_THREONINE-PROTEIN KINASE NEKL-3"/>
    <property type="match status" value="1"/>
</dbReference>
<keyword evidence="8" id="KW-0472">Membrane</keyword>
<feature type="domain" description="Protein kinase" evidence="9">
    <location>
        <begin position="17"/>
        <end position="310"/>
    </location>
</feature>
<dbReference type="AlphaFoldDB" id="A0A919UHG5"/>
<evidence type="ECO:0000256" key="1">
    <source>
        <dbReference type="ARBA" id="ARBA00012513"/>
    </source>
</evidence>
<dbReference type="InterPro" id="IPR011009">
    <property type="entry name" value="Kinase-like_dom_sf"/>
</dbReference>